<dbReference type="InterPro" id="IPR055399">
    <property type="entry name" value="CC_BshC"/>
</dbReference>
<dbReference type="InterPro" id="IPR055398">
    <property type="entry name" value="Rossmann-like_BshC"/>
</dbReference>
<evidence type="ECO:0000259" key="1">
    <source>
        <dbReference type="Pfam" id="PF10079"/>
    </source>
</evidence>
<name>A0A933SEK9_UNCEI</name>
<feature type="domain" description="Bacillithiol biosynthesis BshC C-terminal coiled-coil" evidence="2">
    <location>
        <begin position="394"/>
        <end position="521"/>
    </location>
</feature>
<dbReference type="Pfam" id="PF24850">
    <property type="entry name" value="CC_BshC"/>
    <property type="match status" value="1"/>
</dbReference>
<reference evidence="3" key="1">
    <citation type="submission" date="2020-07" db="EMBL/GenBank/DDBJ databases">
        <title>Huge and variable diversity of episymbiotic CPR bacteria and DPANN archaea in groundwater ecosystems.</title>
        <authorList>
            <person name="He C.Y."/>
            <person name="Keren R."/>
            <person name="Whittaker M."/>
            <person name="Farag I.F."/>
            <person name="Doudna J."/>
            <person name="Cate J.H.D."/>
            <person name="Banfield J.F."/>
        </authorList>
    </citation>
    <scope>NUCLEOTIDE SEQUENCE</scope>
    <source>
        <strain evidence="3">NC_groundwater_1813_Pr3_B-0.1um_71_17</strain>
    </source>
</reference>
<evidence type="ECO:0000313" key="4">
    <source>
        <dbReference type="Proteomes" id="UP000696931"/>
    </source>
</evidence>
<gene>
    <name evidence="3" type="primary">bshC</name>
    <name evidence="3" type="ORF">HZA61_16820</name>
</gene>
<evidence type="ECO:0000259" key="2">
    <source>
        <dbReference type="Pfam" id="PF24850"/>
    </source>
</evidence>
<proteinExistence type="predicted"/>
<dbReference type="Proteomes" id="UP000696931">
    <property type="component" value="Unassembled WGS sequence"/>
</dbReference>
<comment type="caution">
    <text evidence="3">The sequence shown here is derived from an EMBL/GenBank/DDBJ whole genome shotgun (WGS) entry which is preliminary data.</text>
</comment>
<accession>A0A933SEK9</accession>
<dbReference type="EMBL" id="JACRIW010000121">
    <property type="protein sequence ID" value="MBI5171152.1"/>
    <property type="molecule type" value="Genomic_DNA"/>
</dbReference>
<sequence length="539" mass="56809">MKAGTLAVRARVAGRDEAPWDRLNDAITRDLVTHGPLARERFARTWTSDDDLRALAAVKRAPLDPALARAMTEMHVRRGAGAASLANLERLARGEAVATVAGQQPAPLGGPLYSLHKIAAAAGLARTVTARVGEPCVPLFWMHGEDSDFAEIRGASVLDGAFELHDFALPHGAHTAGGLVGNIPAAHLAPLHADALAKWSGLAGQADAARVLEHAMRVGRDLGEVTSALLLQLFAGAGLVVVDPRLPEFRAAARTVIGRYLANAPALEQAARAAGARLQERAGRTPLTDASLESFVFEIADGARHKISAAAALARGADVTLSPSVALRPAVQDGVFPTVAMAVGPGEIAYLAQLREVFEGVGVEPAMLVPRFGATWLPPEALALVEASGADPWRVVADTDAVLAELAAKRVPSELEGELLNAKAAALDGLARFAEASRALDASLPQMVESARGKVDYQFARLHEGLIGKVRARFDKENPVWRRLRYSLSPGGKLQERRVASLEPVARLGIGVVAELCDAAAEHAALAARGVHEHWLLEG</sequence>
<dbReference type="AlphaFoldDB" id="A0A933SEK9"/>
<organism evidence="3 4">
    <name type="scientific">Eiseniibacteriota bacterium</name>
    <dbReference type="NCBI Taxonomy" id="2212470"/>
    <lineage>
        <taxon>Bacteria</taxon>
        <taxon>Candidatus Eiseniibacteriota</taxon>
    </lineage>
</organism>
<feature type="domain" description="Bacillithiol biosynthesis BshC N-terminal Rossmann-like" evidence="1">
    <location>
        <begin position="320"/>
        <end position="371"/>
    </location>
</feature>
<feature type="domain" description="Bacillithiol biosynthesis BshC N-terminal Rossmann-like" evidence="1">
    <location>
        <begin position="57"/>
        <end position="309"/>
    </location>
</feature>
<protein>
    <submittedName>
        <fullName evidence="3">Bacillithiol biosynthesis BshC</fullName>
    </submittedName>
</protein>
<evidence type="ECO:0000313" key="3">
    <source>
        <dbReference type="EMBL" id="MBI5171152.1"/>
    </source>
</evidence>
<dbReference type="Pfam" id="PF10079">
    <property type="entry name" value="Rossmann-like_BshC"/>
    <property type="match status" value="2"/>
</dbReference>